<feature type="transmembrane region" description="Helical" evidence="2">
    <location>
        <begin position="335"/>
        <end position="358"/>
    </location>
</feature>
<evidence type="ECO:0000313" key="3">
    <source>
        <dbReference type="EMBL" id="EMD39485.1"/>
    </source>
</evidence>
<feature type="transmembrane region" description="Helical" evidence="2">
    <location>
        <begin position="66"/>
        <end position="87"/>
    </location>
</feature>
<feature type="region of interest" description="Disordered" evidence="1">
    <location>
        <begin position="375"/>
        <end position="402"/>
    </location>
</feature>
<dbReference type="Proteomes" id="UP000016930">
    <property type="component" value="Unassembled WGS sequence"/>
</dbReference>
<organism evidence="3 4">
    <name type="scientific">Ceriporiopsis subvermispora (strain B)</name>
    <name type="common">White-rot fungus</name>
    <name type="synonym">Gelatoporia subvermispora</name>
    <dbReference type="NCBI Taxonomy" id="914234"/>
    <lineage>
        <taxon>Eukaryota</taxon>
        <taxon>Fungi</taxon>
        <taxon>Dikarya</taxon>
        <taxon>Basidiomycota</taxon>
        <taxon>Agaricomycotina</taxon>
        <taxon>Agaricomycetes</taxon>
        <taxon>Polyporales</taxon>
        <taxon>Gelatoporiaceae</taxon>
        <taxon>Gelatoporia</taxon>
    </lineage>
</organism>
<accession>M2R4K2</accession>
<feature type="transmembrane region" description="Helical" evidence="2">
    <location>
        <begin position="99"/>
        <end position="120"/>
    </location>
</feature>
<keyword evidence="4" id="KW-1185">Reference proteome</keyword>
<protein>
    <submittedName>
        <fullName evidence="3">Uncharacterized protein</fullName>
    </submittedName>
</protein>
<feature type="transmembrane region" description="Helical" evidence="2">
    <location>
        <begin position="226"/>
        <end position="249"/>
    </location>
</feature>
<dbReference type="HOGENOM" id="CLU_040314_0_0_1"/>
<name>M2R4K2_CERS8</name>
<proteinExistence type="predicted"/>
<keyword evidence="2" id="KW-0812">Transmembrane</keyword>
<evidence type="ECO:0000313" key="4">
    <source>
        <dbReference type="Proteomes" id="UP000016930"/>
    </source>
</evidence>
<feature type="transmembrane region" description="Helical" evidence="2">
    <location>
        <begin position="171"/>
        <end position="195"/>
    </location>
</feature>
<keyword evidence="2" id="KW-0472">Membrane</keyword>
<evidence type="ECO:0000256" key="1">
    <source>
        <dbReference type="SAM" id="MobiDB-lite"/>
    </source>
</evidence>
<dbReference type="EMBL" id="KB445793">
    <property type="protein sequence ID" value="EMD39485.1"/>
    <property type="molecule type" value="Genomic_DNA"/>
</dbReference>
<gene>
    <name evidence="3" type="ORF">CERSUDRAFT_111785</name>
</gene>
<dbReference type="AlphaFoldDB" id="M2R4K2"/>
<keyword evidence="2" id="KW-1133">Transmembrane helix</keyword>
<sequence>MICHAQNSSMFNVSPPVSNCCSGLSGTCYAIAANTDLSGIGVRVAFYIQSVVNALLVILSPRESMASAWASTILTAALVIGAVVSKIQGNLTLHHATLILNFATLSCVSSLAVAPLLPVWRLRPDEYFAQEVRHAASMHDSSDDEGECLQMFIQSNRQKKRIKADQQRKRTILTLAILTQVVLQWTWGFVLFLSWSDYSQQGCNGSTVVLLFLARFTVQDINDNFFWVWPLWLLFSLGLTLSLTVVLALTSPELAQEIPSRSSVSSRASDRSQYSLIHQLLRDIWASVPRENRIGQFVLAVNIISLLLWVLFVFATETQRVDNCISSGENDFGGFGQITAALLALAPFWSLTIAIYKYPSQLRRRVKRFENLRRDANEDDGDTASSHSLPSPQDEDTLLRREPTMNRVIDGRAMRRGTSSFVLAVPGIPSQDMGRSEWLEMSRLSYSP</sequence>
<dbReference type="OrthoDB" id="5427664at2759"/>
<reference evidence="3 4" key="1">
    <citation type="journal article" date="2012" name="Proc. Natl. Acad. Sci. U.S.A.">
        <title>Comparative genomics of Ceriporiopsis subvermispora and Phanerochaete chrysosporium provide insight into selective ligninolysis.</title>
        <authorList>
            <person name="Fernandez-Fueyo E."/>
            <person name="Ruiz-Duenas F.J."/>
            <person name="Ferreira P."/>
            <person name="Floudas D."/>
            <person name="Hibbett D.S."/>
            <person name="Canessa P."/>
            <person name="Larrondo L.F."/>
            <person name="James T.Y."/>
            <person name="Seelenfreund D."/>
            <person name="Lobos S."/>
            <person name="Polanco R."/>
            <person name="Tello M."/>
            <person name="Honda Y."/>
            <person name="Watanabe T."/>
            <person name="Watanabe T."/>
            <person name="Ryu J.S."/>
            <person name="Kubicek C.P."/>
            <person name="Schmoll M."/>
            <person name="Gaskell J."/>
            <person name="Hammel K.E."/>
            <person name="St John F.J."/>
            <person name="Vanden Wymelenberg A."/>
            <person name="Sabat G."/>
            <person name="Splinter BonDurant S."/>
            <person name="Syed K."/>
            <person name="Yadav J.S."/>
            <person name="Doddapaneni H."/>
            <person name="Subramanian V."/>
            <person name="Lavin J.L."/>
            <person name="Oguiza J.A."/>
            <person name="Perez G."/>
            <person name="Pisabarro A.G."/>
            <person name="Ramirez L."/>
            <person name="Santoyo F."/>
            <person name="Master E."/>
            <person name="Coutinho P.M."/>
            <person name="Henrissat B."/>
            <person name="Lombard V."/>
            <person name="Magnuson J.K."/>
            <person name="Kuees U."/>
            <person name="Hori C."/>
            <person name="Igarashi K."/>
            <person name="Samejima M."/>
            <person name="Held B.W."/>
            <person name="Barry K.W."/>
            <person name="LaButti K.M."/>
            <person name="Lapidus A."/>
            <person name="Lindquist E.A."/>
            <person name="Lucas S.M."/>
            <person name="Riley R."/>
            <person name="Salamov A.A."/>
            <person name="Hoffmeister D."/>
            <person name="Schwenk D."/>
            <person name="Hadar Y."/>
            <person name="Yarden O."/>
            <person name="de Vries R.P."/>
            <person name="Wiebenga A."/>
            <person name="Stenlid J."/>
            <person name="Eastwood D."/>
            <person name="Grigoriev I.V."/>
            <person name="Berka R.M."/>
            <person name="Blanchette R.A."/>
            <person name="Kersten P."/>
            <person name="Martinez A.T."/>
            <person name="Vicuna R."/>
            <person name="Cullen D."/>
        </authorList>
    </citation>
    <scope>NUCLEOTIDE SEQUENCE [LARGE SCALE GENOMIC DNA]</scope>
    <source>
        <strain evidence="3 4">B</strain>
    </source>
</reference>
<feature type="transmembrane region" description="Helical" evidence="2">
    <location>
        <begin position="297"/>
        <end position="315"/>
    </location>
</feature>
<feature type="transmembrane region" description="Helical" evidence="2">
    <location>
        <begin position="40"/>
        <end position="59"/>
    </location>
</feature>
<evidence type="ECO:0000256" key="2">
    <source>
        <dbReference type="SAM" id="Phobius"/>
    </source>
</evidence>